<dbReference type="Proteomes" id="UP000499080">
    <property type="component" value="Unassembled WGS sequence"/>
</dbReference>
<protein>
    <submittedName>
        <fullName evidence="1">Uncharacterized protein</fullName>
    </submittedName>
</protein>
<dbReference type="AlphaFoldDB" id="A0A4Y2RVJ1"/>
<proteinExistence type="predicted"/>
<sequence length="177" mass="20525">MEKIFAPARQSKASSMRGRIDVFLGRFCSVFYNRHSAIPAFFFHKHDWRRLAVSDVYYDFFQASVVLHFQSHVSMADVRCQCTSEDFLQYRGLTSCTGRLYLKTCPGRHVMCCQRHICCPVLLRSVCLEQHNLQLRLGGDLTETETEVVLRRGIELRCLRHESGARVSTNLFSDHRC</sequence>
<dbReference type="EMBL" id="BGPR01018368">
    <property type="protein sequence ID" value="GBN78985.1"/>
    <property type="molecule type" value="Genomic_DNA"/>
</dbReference>
<name>A0A4Y2RVJ1_ARAVE</name>
<reference evidence="1 2" key="1">
    <citation type="journal article" date="2019" name="Sci. Rep.">
        <title>Orb-weaving spider Araneus ventricosus genome elucidates the spidroin gene catalogue.</title>
        <authorList>
            <person name="Kono N."/>
            <person name="Nakamura H."/>
            <person name="Ohtoshi R."/>
            <person name="Moran D.A.P."/>
            <person name="Shinohara A."/>
            <person name="Yoshida Y."/>
            <person name="Fujiwara M."/>
            <person name="Mori M."/>
            <person name="Tomita M."/>
            <person name="Arakawa K."/>
        </authorList>
    </citation>
    <scope>NUCLEOTIDE SEQUENCE [LARGE SCALE GENOMIC DNA]</scope>
</reference>
<comment type="caution">
    <text evidence="1">The sequence shown here is derived from an EMBL/GenBank/DDBJ whole genome shotgun (WGS) entry which is preliminary data.</text>
</comment>
<evidence type="ECO:0000313" key="1">
    <source>
        <dbReference type="EMBL" id="GBN78985.1"/>
    </source>
</evidence>
<organism evidence="1 2">
    <name type="scientific">Araneus ventricosus</name>
    <name type="common">Orbweaver spider</name>
    <name type="synonym">Epeira ventricosa</name>
    <dbReference type="NCBI Taxonomy" id="182803"/>
    <lineage>
        <taxon>Eukaryota</taxon>
        <taxon>Metazoa</taxon>
        <taxon>Ecdysozoa</taxon>
        <taxon>Arthropoda</taxon>
        <taxon>Chelicerata</taxon>
        <taxon>Arachnida</taxon>
        <taxon>Araneae</taxon>
        <taxon>Araneomorphae</taxon>
        <taxon>Entelegynae</taxon>
        <taxon>Araneoidea</taxon>
        <taxon>Araneidae</taxon>
        <taxon>Araneus</taxon>
    </lineage>
</organism>
<keyword evidence="2" id="KW-1185">Reference proteome</keyword>
<accession>A0A4Y2RVJ1</accession>
<evidence type="ECO:0000313" key="2">
    <source>
        <dbReference type="Proteomes" id="UP000499080"/>
    </source>
</evidence>
<gene>
    <name evidence="1" type="ORF">AVEN_90508_1</name>
</gene>